<dbReference type="Pfam" id="PF13621">
    <property type="entry name" value="Cupin_8"/>
    <property type="match status" value="1"/>
</dbReference>
<dbReference type="GO" id="GO:0003746">
    <property type="term" value="F:translation elongation factor activity"/>
    <property type="evidence" value="ECO:0007669"/>
    <property type="project" value="UniProtKB-KW"/>
</dbReference>
<dbReference type="PANTHER" id="PTHR12461:SF105">
    <property type="entry name" value="HYPOXIA-INDUCIBLE FACTOR 1-ALPHA INHIBITOR"/>
    <property type="match status" value="1"/>
</dbReference>
<gene>
    <name evidence="2" type="primary">SPT6_1</name>
    <name evidence="2" type="ORF">SEUCBS140593_004253</name>
</gene>
<keyword evidence="2" id="KW-0251">Elongation factor</keyword>
<keyword evidence="2" id="KW-0648">Protein biosynthesis</keyword>
<dbReference type="PANTHER" id="PTHR12461">
    <property type="entry name" value="HYPOXIA-INDUCIBLE FACTOR 1 ALPHA INHIBITOR-RELATED"/>
    <property type="match status" value="1"/>
</dbReference>
<comment type="caution">
    <text evidence="2">The sequence shown here is derived from an EMBL/GenBank/DDBJ whole genome shotgun (WGS) entry which is preliminary data.</text>
</comment>
<keyword evidence="3" id="KW-1185">Reference proteome</keyword>
<proteinExistence type="predicted"/>
<dbReference type="InterPro" id="IPR041667">
    <property type="entry name" value="Cupin_8"/>
</dbReference>
<evidence type="ECO:0000313" key="2">
    <source>
        <dbReference type="EMBL" id="CAK7220496.1"/>
    </source>
</evidence>
<dbReference type="InterPro" id="IPR003347">
    <property type="entry name" value="JmjC_dom"/>
</dbReference>
<evidence type="ECO:0000313" key="3">
    <source>
        <dbReference type="Proteomes" id="UP001642482"/>
    </source>
</evidence>
<evidence type="ECO:0000259" key="1">
    <source>
        <dbReference type="PROSITE" id="PS51184"/>
    </source>
</evidence>
<reference evidence="2 3" key="1">
    <citation type="submission" date="2024-01" db="EMBL/GenBank/DDBJ databases">
        <authorList>
            <person name="Allen C."/>
            <person name="Tagirdzhanova G."/>
        </authorList>
    </citation>
    <scope>NUCLEOTIDE SEQUENCE [LARGE SCALE GENOMIC DNA]</scope>
</reference>
<sequence length="264" mass="29856">MTQLPYELMHPPHPDDGNPLAGFIEWLKKTPSTTLTTTTVRPGLAELLTHYISLSSTCQDDKPRLIRLKAPLALFLAAVEYNSINKTTGPITQLYIAQAPLGELPHRLQQDVPAPNLVQHAGRGDIYDSSVWLGLEPTYTPWHRDPNPNLFCQLCSSKTVRLTGPKAGERIFRQVQEDLMKTRRSDLHSASSRIRGEEMMQGPERELLHRAVWRDDGENGGRGIMHEAQLDAGDMLFIPKGWWHSVRSVHADGRLNGSVNWWFR</sequence>
<dbReference type="SUPFAM" id="SSF51197">
    <property type="entry name" value="Clavaminate synthase-like"/>
    <property type="match status" value="1"/>
</dbReference>
<accession>A0ABP0BLV1</accession>
<name>A0ABP0BLV1_9PEZI</name>
<organism evidence="2 3">
    <name type="scientific">Sporothrix eucalyptigena</name>
    <dbReference type="NCBI Taxonomy" id="1812306"/>
    <lineage>
        <taxon>Eukaryota</taxon>
        <taxon>Fungi</taxon>
        <taxon>Dikarya</taxon>
        <taxon>Ascomycota</taxon>
        <taxon>Pezizomycotina</taxon>
        <taxon>Sordariomycetes</taxon>
        <taxon>Sordariomycetidae</taxon>
        <taxon>Ophiostomatales</taxon>
        <taxon>Ophiostomataceae</taxon>
        <taxon>Sporothrix</taxon>
    </lineage>
</organism>
<protein>
    <submittedName>
        <fullName evidence="2">Transcription elongation factor spt6</fullName>
    </submittedName>
</protein>
<dbReference type="EMBL" id="CAWUHD010000036">
    <property type="protein sequence ID" value="CAK7220496.1"/>
    <property type="molecule type" value="Genomic_DNA"/>
</dbReference>
<dbReference type="Gene3D" id="2.60.120.650">
    <property type="entry name" value="Cupin"/>
    <property type="match status" value="1"/>
</dbReference>
<feature type="domain" description="JmjC" evidence="1">
    <location>
        <begin position="101"/>
        <end position="264"/>
    </location>
</feature>
<dbReference type="PROSITE" id="PS51184">
    <property type="entry name" value="JMJC"/>
    <property type="match status" value="1"/>
</dbReference>
<dbReference type="Proteomes" id="UP001642482">
    <property type="component" value="Unassembled WGS sequence"/>
</dbReference>